<keyword evidence="1" id="KW-0472">Membrane</keyword>
<dbReference type="Pfam" id="PF13536">
    <property type="entry name" value="EmrE"/>
    <property type="match status" value="1"/>
</dbReference>
<feature type="transmembrane region" description="Helical" evidence="1">
    <location>
        <begin position="102"/>
        <end position="123"/>
    </location>
</feature>
<reference evidence="2" key="1">
    <citation type="submission" date="2013-05" db="EMBL/GenBank/DDBJ databases">
        <title>Genome assembly of Cystobacter fuscus DSM 2262.</title>
        <authorList>
            <person name="Sharma G."/>
            <person name="Khatri I."/>
            <person name="Kaur C."/>
            <person name="Mayilraj S."/>
            <person name="Subramanian S."/>
        </authorList>
    </citation>
    <scope>NUCLEOTIDE SEQUENCE [LARGE SCALE GENOMIC DNA]</scope>
    <source>
        <strain evidence="2">DSM 2262</strain>
    </source>
</reference>
<evidence type="ECO:0000313" key="2">
    <source>
        <dbReference type="EMBL" id="EPX56218.1"/>
    </source>
</evidence>
<name>S9QID6_CYSF2</name>
<feature type="transmembrane region" description="Helical" evidence="1">
    <location>
        <begin position="199"/>
        <end position="218"/>
    </location>
</feature>
<dbReference type="eggNOG" id="COG0697">
    <property type="taxonomic scope" value="Bacteria"/>
</dbReference>
<proteinExistence type="predicted"/>
<feature type="transmembrane region" description="Helical" evidence="1">
    <location>
        <begin position="47"/>
        <end position="70"/>
    </location>
</feature>
<gene>
    <name evidence="2" type="ORF">D187_007560</name>
</gene>
<protein>
    <submittedName>
        <fullName evidence="2">Membrane protein</fullName>
    </submittedName>
</protein>
<feature type="transmembrane region" description="Helical" evidence="1">
    <location>
        <begin position="260"/>
        <end position="283"/>
    </location>
</feature>
<evidence type="ECO:0000256" key="1">
    <source>
        <dbReference type="SAM" id="Phobius"/>
    </source>
</evidence>
<organism evidence="2 3">
    <name type="scientific">Cystobacter fuscus (strain ATCC 25194 / DSM 2262 / NBRC 100088 / M29)</name>
    <dbReference type="NCBI Taxonomy" id="1242864"/>
    <lineage>
        <taxon>Bacteria</taxon>
        <taxon>Pseudomonadati</taxon>
        <taxon>Myxococcota</taxon>
        <taxon>Myxococcia</taxon>
        <taxon>Myxococcales</taxon>
        <taxon>Cystobacterineae</taxon>
        <taxon>Archangiaceae</taxon>
        <taxon>Cystobacter</taxon>
    </lineage>
</organism>
<feature type="transmembrane region" description="Helical" evidence="1">
    <location>
        <begin position="7"/>
        <end position="27"/>
    </location>
</feature>
<keyword evidence="3" id="KW-1185">Reference proteome</keyword>
<keyword evidence="1" id="KW-1133">Transmembrane helix</keyword>
<dbReference type="InterPro" id="IPR032713">
    <property type="entry name" value="EmrE"/>
</dbReference>
<feature type="transmembrane region" description="Helical" evidence="1">
    <location>
        <begin position="159"/>
        <end position="178"/>
    </location>
</feature>
<dbReference type="SUPFAM" id="SSF103481">
    <property type="entry name" value="Multidrug resistance efflux transporter EmrE"/>
    <property type="match status" value="1"/>
</dbReference>
<feature type="transmembrane region" description="Helical" evidence="1">
    <location>
        <begin position="230"/>
        <end position="248"/>
    </location>
</feature>
<feature type="transmembrane region" description="Helical" evidence="1">
    <location>
        <begin position="135"/>
        <end position="153"/>
    </location>
</feature>
<dbReference type="RefSeq" id="WP_002629847.1">
    <property type="nucleotide sequence ID" value="NZ_ANAH02000066.1"/>
</dbReference>
<evidence type="ECO:0000313" key="3">
    <source>
        <dbReference type="Proteomes" id="UP000011682"/>
    </source>
</evidence>
<keyword evidence="1" id="KW-0812">Transmembrane</keyword>
<dbReference type="InterPro" id="IPR037185">
    <property type="entry name" value="EmrE-like"/>
</dbReference>
<dbReference type="AlphaFoldDB" id="S9QID6"/>
<dbReference type="EMBL" id="ANAH02000066">
    <property type="protein sequence ID" value="EPX56218.1"/>
    <property type="molecule type" value="Genomic_DNA"/>
</dbReference>
<feature type="transmembrane region" description="Helical" evidence="1">
    <location>
        <begin position="289"/>
        <end position="306"/>
    </location>
</feature>
<accession>S9QID6</accession>
<dbReference type="OrthoDB" id="3457556at2"/>
<dbReference type="Proteomes" id="UP000011682">
    <property type="component" value="Unassembled WGS sequence"/>
</dbReference>
<sequence>MKKSSSALPSILLGLGAALFFTMTYVLNRNMVATGGFWAWTTSLRYFIMLPVLFVLVAMRGGWPALWAAMKRHPWEWIIWGTVSFGVFYTFLTLAADHGPSWLIAGTFQVSAIACPLLSPFIYTDERRRIPLEAVGMGSLILVGVLILQLGHFDLAMPASAWLALLMVIIAAVAYPLGNRRLMLHLERERIHLDAGQRVLGMTLGSIPLWLVEASHGYARVGWPPATQVLQSAGVALLAGVIGTTLFFRATQMVANNPVGLAAVEATQSTELLFALVLGVLFLDESWPTPISLMGALLIVVGLVLYSRISQNAGLAPVEG</sequence>
<feature type="transmembrane region" description="Helical" evidence="1">
    <location>
        <begin position="77"/>
        <end position="96"/>
    </location>
</feature>
<comment type="caution">
    <text evidence="2">The sequence shown here is derived from an EMBL/GenBank/DDBJ whole genome shotgun (WGS) entry which is preliminary data.</text>
</comment>